<accession>A0A1Z5IG36</accession>
<dbReference type="AlphaFoldDB" id="A0A1Z5IG36"/>
<dbReference type="PANTHER" id="PTHR45947">
    <property type="entry name" value="SULFOQUINOVOSYL TRANSFERASE SQD2"/>
    <property type="match status" value="1"/>
</dbReference>
<evidence type="ECO:0000259" key="1">
    <source>
        <dbReference type="Pfam" id="PF00534"/>
    </source>
</evidence>
<dbReference type="SUPFAM" id="SSF53756">
    <property type="entry name" value="UDP-Glycosyltransferase/glycogen phosphorylase"/>
    <property type="match status" value="1"/>
</dbReference>
<organism evidence="3 4">
    <name type="scientific">Secundilactobacillus silagei JCM 19001</name>
    <dbReference type="NCBI Taxonomy" id="1302250"/>
    <lineage>
        <taxon>Bacteria</taxon>
        <taxon>Bacillati</taxon>
        <taxon>Bacillota</taxon>
        <taxon>Bacilli</taxon>
        <taxon>Lactobacillales</taxon>
        <taxon>Lactobacillaceae</taxon>
        <taxon>Secundilactobacillus</taxon>
    </lineage>
</organism>
<evidence type="ECO:0000313" key="3">
    <source>
        <dbReference type="EMBL" id="GAX00629.1"/>
    </source>
</evidence>
<sequence>MTVHVLEVFGEPISFGGQESFVFNNIKAMNLQGLKFDFLTPYYIDNENYSQFIKKIDGHLFSFNLGFNPGKSRLNIIKHFDSFLTDHFYDVIHIHSGSISVLGICAAIAKKHQINRIIVHSHMAGVNESFKHRILKKLINPIFKKCATDFCAPTKVAGNWQFGQSLTKNRLHIIKNGIDLSKFSYNHSVRIQMRKKLNISNETLLIGDVGRLTSDKNQMFLFEIFCELKRIQNNSKIILVGSGNKYKKELQSVAKKHHFDIDVIYTGNVNNVNDYMQAMDVFVFPSKFEGLGIVTIEAQSMGLPVIVSTRVPKDVKLTKKVKFLNLSDPPFKWANEIVQCNQHVRDTSEMTIRQAGYDIRETAEILRNLYIL</sequence>
<keyword evidence="4" id="KW-1185">Reference proteome</keyword>
<gene>
    <name evidence="3" type="ORF">IWT126_00644</name>
</gene>
<reference evidence="3 4" key="1">
    <citation type="submission" date="2015-11" db="EMBL/GenBank/DDBJ databases">
        <title>Draft genome sequences of new species of the genus Lactobacillus isolated from orchardgrass silage.</title>
        <authorList>
            <person name="Tohno M."/>
            <person name="Tanizawa Y."/>
            <person name="Arita M."/>
        </authorList>
    </citation>
    <scope>NUCLEOTIDE SEQUENCE [LARGE SCALE GENOMIC DNA]</scope>
    <source>
        <strain evidence="3 4">IWT126</strain>
    </source>
</reference>
<dbReference type="Pfam" id="PF00534">
    <property type="entry name" value="Glycos_transf_1"/>
    <property type="match status" value="1"/>
</dbReference>
<dbReference type="InterPro" id="IPR001296">
    <property type="entry name" value="Glyco_trans_1"/>
</dbReference>
<dbReference type="EMBL" id="BCMG01000003">
    <property type="protein sequence ID" value="GAX00629.1"/>
    <property type="molecule type" value="Genomic_DNA"/>
</dbReference>
<protein>
    <submittedName>
        <fullName evidence="3">Glycosyl transferase</fullName>
    </submittedName>
</protein>
<feature type="domain" description="Glycosyl transferase family 1" evidence="1">
    <location>
        <begin position="191"/>
        <end position="309"/>
    </location>
</feature>
<evidence type="ECO:0000313" key="4">
    <source>
        <dbReference type="Proteomes" id="UP000198402"/>
    </source>
</evidence>
<comment type="caution">
    <text evidence="3">The sequence shown here is derived from an EMBL/GenBank/DDBJ whole genome shotgun (WGS) entry which is preliminary data.</text>
</comment>
<proteinExistence type="predicted"/>
<name>A0A1Z5IG36_9LACO</name>
<dbReference type="OrthoDB" id="9804196at2"/>
<evidence type="ECO:0000259" key="2">
    <source>
        <dbReference type="Pfam" id="PF13439"/>
    </source>
</evidence>
<feature type="domain" description="Glycosyltransferase subfamily 4-like N-terminal" evidence="2">
    <location>
        <begin position="15"/>
        <end position="181"/>
    </location>
</feature>
<dbReference type="PANTHER" id="PTHR45947:SF3">
    <property type="entry name" value="SULFOQUINOVOSYL TRANSFERASE SQD2"/>
    <property type="match status" value="1"/>
</dbReference>
<dbReference type="STRING" id="1302250.GCA_001313225_02500"/>
<dbReference type="Proteomes" id="UP000198402">
    <property type="component" value="Unassembled WGS sequence"/>
</dbReference>
<dbReference type="Pfam" id="PF13439">
    <property type="entry name" value="Glyco_transf_4"/>
    <property type="match status" value="1"/>
</dbReference>
<dbReference type="GO" id="GO:0016757">
    <property type="term" value="F:glycosyltransferase activity"/>
    <property type="evidence" value="ECO:0007669"/>
    <property type="project" value="TreeGrafter"/>
</dbReference>
<dbReference type="InterPro" id="IPR050194">
    <property type="entry name" value="Glycosyltransferase_grp1"/>
</dbReference>
<keyword evidence="3" id="KW-0808">Transferase</keyword>
<dbReference type="InterPro" id="IPR028098">
    <property type="entry name" value="Glyco_trans_4-like_N"/>
</dbReference>
<dbReference type="Gene3D" id="3.40.50.2000">
    <property type="entry name" value="Glycogen Phosphorylase B"/>
    <property type="match status" value="2"/>
</dbReference>